<dbReference type="InterPro" id="IPR000594">
    <property type="entry name" value="ThiF_NAD_FAD-bd"/>
</dbReference>
<dbReference type="SUPFAM" id="SSF69572">
    <property type="entry name" value="Activating enzymes of the ubiquitin-like proteins"/>
    <property type="match status" value="1"/>
</dbReference>
<proteinExistence type="predicted"/>
<comment type="caution">
    <text evidence="2">The sequence shown here is derived from an EMBL/GenBank/DDBJ whole genome shotgun (WGS) entry which is preliminary data.</text>
</comment>
<organism evidence="2 3">
    <name type="scientific">Pseudodesulfovibrio alkaliphilus</name>
    <dbReference type="NCBI Taxonomy" id="2661613"/>
    <lineage>
        <taxon>Bacteria</taxon>
        <taxon>Pseudomonadati</taxon>
        <taxon>Thermodesulfobacteriota</taxon>
        <taxon>Desulfovibrionia</taxon>
        <taxon>Desulfovibrionales</taxon>
        <taxon>Desulfovibrionaceae</taxon>
    </lineage>
</organism>
<dbReference type="Pfam" id="PF00899">
    <property type="entry name" value="ThiF"/>
    <property type="match status" value="1"/>
</dbReference>
<keyword evidence="3" id="KW-1185">Reference proteome</keyword>
<dbReference type="RefSeq" id="WP_155932753.1">
    <property type="nucleotide sequence ID" value="NZ_WODC01000002.1"/>
</dbReference>
<feature type="domain" description="THIF-type NAD/FAD binding fold" evidence="1">
    <location>
        <begin position="60"/>
        <end position="278"/>
    </location>
</feature>
<evidence type="ECO:0000313" key="3">
    <source>
        <dbReference type="Proteomes" id="UP000461162"/>
    </source>
</evidence>
<name>A0A7K1KLS3_9BACT</name>
<gene>
    <name evidence="2" type="ORF">GKC30_05220</name>
</gene>
<sequence>MFPSLDVAIHSMMIPNPMPQGGHALTLPPGAVAVIAPDQGLSGCGVEARALELDIIPTRYLRNMHSITPKAQIRLLRAKVAQVGLGGLGGTLLEQMLRLGVGTLRVADGDDFEESNLNRQALSDTSNVWRSKAEAARIAAARINPSVTMDARHEFLSQDSLPGFLTGADLAIDALGGMTHRLTLQQCAAEADIPLVTGALAGWTGYVAVVMPGQPGPAQFMGLDNGAEEKLGCPIPTVNLVATLMATEVVRLLSGEPSPLTGKMLLIDLKQLSFETVSL</sequence>
<dbReference type="AlphaFoldDB" id="A0A7K1KLS3"/>
<reference evidence="2 3" key="1">
    <citation type="submission" date="2019-11" db="EMBL/GenBank/DDBJ databases">
        <title>Pseudodesulfovibrio alkaliphilus, sp. nov., an alkaliphilic sulfate-reducing bacteria from mud volcano of Taman peninsula, Russia.</title>
        <authorList>
            <person name="Frolova A."/>
            <person name="Merkel A.Y."/>
            <person name="Slobodkin A.I."/>
        </authorList>
    </citation>
    <scope>NUCLEOTIDE SEQUENCE [LARGE SCALE GENOMIC DNA]</scope>
    <source>
        <strain evidence="2 3">F-1</strain>
    </source>
</reference>
<dbReference type="EMBL" id="WODC01000002">
    <property type="protein sequence ID" value="MUM77028.1"/>
    <property type="molecule type" value="Genomic_DNA"/>
</dbReference>
<dbReference type="PANTHER" id="PTHR43267">
    <property type="entry name" value="TRNA THREONYLCARBAMOYLADENOSINE DEHYDRATASE"/>
    <property type="match status" value="1"/>
</dbReference>
<dbReference type="Proteomes" id="UP000461162">
    <property type="component" value="Unassembled WGS sequence"/>
</dbReference>
<dbReference type="Gene3D" id="3.40.50.720">
    <property type="entry name" value="NAD(P)-binding Rossmann-like Domain"/>
    <property type="match status" value="1"/>
</dbReference>
<dbReference type="InterPro" id="IPR045886">
    <property type="entry name" value="ThiF/MoeB/HesA"/>
</dbReference>
<protein>
    <submittedName>
        <fullName evidence="2">HesA/MoeB/ThiF family protein</fullName>
    </submittedName>
</protein>
<dbReference type="InterPro" id="IPR035985">
    <property type="entry name" value="Ubiquitin-activating_enz"/>
</dbReference>
<evidence type="ECO:0000259" key="1">
    <source>
        <dbReference type="Pfam" id="PF00899"/>
    </source>
</evidence>
<dbReference type="GO" id="GO:0061503">
    <property type="term" value="F:tRNA threonylcarbamoyladenosine dehydratase"/>
    <property type="evidence" value="ECO:0007669"/>
    <property type="project" value="TreeGrafter"/>
</dbReference>
<dbReference type="PANTHER" id="PTHR43267:SF1">
    <property type="entry name" value="TRNA THREONYLCARBAMOYLADENOSINE DEHYDRATASE"/>
    <property type="match status" value="1"/>
</dbReference>
<dbReference type="GO" id="GO:0008641">
    <property type="term" value="F:ubiquitin-like modifier activating enzyme activity"/>
    <property type="evidence" value="ECO:0007669"/>
    <property type="project" value="InterPro"/>
</dbReference>
<accession>A0A7K1KLS3</accession>
<evidence type="ECO:0000313" key="2">
    <source>
        <dbReference type="EMBL" id="MUM77028.1"/>
    </source>
</evidence>
<dbReference type="GO" id="GO:0061504">
    <property type="term" value="P:cyclic threonylcarbamoyladenosine biosynthetic process"/>
    <property type="evidence" value="ECO:0007669"/>
    <property type="project" value="TreeGrafter"/>
</dbReference>